<dbReference type="OrthoDB" id="9793516at2"/>
<dbReference type="InterPro" id="IPR002767">
    <property type="entry name" value="Thiamine_BP"/>
</dbReference>
<keyword evidence="3" id="KW-1185">Reference proteome</keyword>
<evidence type="ECO:0000259" key="1">
    <source>
        <dbReference type="Pfam" id="PF01910"/>
    </source>
</evidence>
<dbReference type="RefSeq" id="WP_123270480.1">
    <property type="nucleotide sequence ID" value="NZ_RJJQ01000003.1"/>
</dbReference>
<name>A0A3M9MFV4_9MICO</name>
<dbReference type="Pfam" id="PF01910">
    <property type="entry name" value="Thiamine_BP"/>
    <property type="match status" value="1"/>
</dbReference>
<dbReference type="EMBL" id="RJJQ01000003">
    <property type="protein sequence ID" value="RNI24440.1"/>
    <property type="molecule type" value="Genomic_DNA"/>
</dbReference>
<accession>A0A3M9MFV4</accession>
<organism evidence="2 3">
    <name type="scientific">Flexivirga caeni</name>
    <dbReference type="NCBI Taxonomy" id="2294115"/>
    <lineage>
        <taxon>Bacteria</taxon>
        <taxon>Bacillati</taxon>
        <taxon>Actinomycetota</taxon>
        <taxon>Actinomycetes</taxon>
        <taxon>Micrococcales</taxon>
        <taxon>Dermacoccaceae</taxon>
        <taxon>Flexivirga</taxon>
    </lineage>
</organism>
<proteinExistence type="predicted"/>
<dbReference type="Proteomes" id="UP000271678">
    <property type="component" value="Unassembled WGS sequence"/>
</dbReference>
<dbReference type="SUPFAM" id="SSF89957">
    <property type="entry name" value="MTH1187/YkoF-like"/>
    <property type="match status" value="1"/>
</dbReference>
<dbReference type="Gene3D" id="3.30.70.930">
    <property type="match status" value="1"/>
</dbReference>
<sequence length="80" mass="8129">MRVRGEVTTEPFRGEGPLPAHAQAAADALRTGGLEPEIGPLGTTVEGTDDAVVSSMSDAVRAALSAGATRVSLQIEIIDA</sequence>
<dbReference type="AlphaFoldDB" id="A0A3M9MFV4"/>
<feature type="domain" description="Thiamine-binding protein" evidence="1">
    <location>
        <begin position="15"/>
        <end position="77"/>
    </location>
</feature>
<reference evidence="2 3" key="1">
    <citation type="submission" date="2018-11" db="EMBL/GenBank/DDBJ databases">
        <title>Draft genome of Simplicispira Flexivirga sp. BO-16.</title>
        <authorList>
            <person name="Im W.T."/>
        </authorList>
    </citation>
    <scope>NUCLEOTIDE SEQUENCE [LARGE SCALE GENOMIC DNA]</scope>
    <source>
        <strain evidence="2 3">BO-16</strain>
    </source>
</reference>
<gene>
    <name evidence="2" type="ORF">EFY87_05680</name>
</gene>
<evidence type="ECO:0000313" key="2">
    <source>
        <dbReference type="EMBL" id="RNI24440.1"/>
    </source>
</evidence>
<protein>
    <recommendedName>
        <fullName evidence="1">Thiamine-binding protein domain-containing protein</fullName>
    </recommendedName>
</protein>
<comment type="caution">
    <text evidence="2">The sequence shown here is derived from an EMBL/GenBank/DDBJ whole genome shotgun (WGS) entry which is preliminary data.</text>
</comment>
<dbReference type="InterPro" id="IPR029756">
    <property type="entry name" value="MTH1187/YkoF-like"/>
</dbReference>
<evidence type="ECO:0000313" key="3">
    <source>
        <dbReference type="Proteomes" id="UP000271678"/>
    </source>
</evidence>